<dbReference type="EMBL" id="CP028941">
    <property type="protein sequence ID" value="QKM63514.1"/>
    <property type="molecule type" value="Genomic_DNA"/>
</dbReference>
<organism evidence="2 3">
    <name type="scientific">Polynucleobacter antarcticus</name>
    <dbReference type="NCBI Taxonomy" id="1743162"/>
    <lineage>
        <taxon>Bacteria</taxon>
        <taxon>Pseudomonadati</taxon>
        <taxon>Pseudomonadota</taxon>
        <taxon>Betaproteobacteria</taxon>
        <taxon>Burkholderiales</taxon>
        <taxon>Burkholderiaceae</taxon>
        <taxon>Polynucleobacter</taxon>
    </lineage>
</organism>
<feature type="domain" description="Rap1a immunity protein" evidence="1">
    <location>
        <begin position="8"/>
        <end position="93"/>
    </location>
</feature>
<sequence length="95" mass="10394">MNSIPDLTTATLNSICSEVASGKTEGFNQGLCIGIILGVEDNAHYDKKICIPKTVNVQERAKVVSDYVATQPDRMKEAFASLAFDAMIKKWPCKN</sequence>
<accession>A0A6M9PMM8</accession>
<dbReference type="RefSeq" id="WP_173943679.1">
    <property type="nucleotide sequence ID" value="NZ_CBCSCD010000002.1"/>
</dbReference>
<dbReference type="Gene3D" id="1.10.890.40">
    <property type="match status" value="1"/>
</dbReference>
<reference evidence="2 3" key="1">
    <citation type="submission" date="2018-04" db="EMBL/GenBank/DDBJ databases">
        <title>Polynucleobacter sp. LimPoW16 genome.</title>
        <authorList>
            <person name="Hahn M.W."/>
        </authorList>
    </citation>
    <scope>NUCLEOTIDE SEQUENCE [LARGE SCALE GENOMIC DNA]</scope>
    <source>
        <strain evidence="2 3">LimPoW16</strain>
    </source>
</reference>
<proteinExistence type="predicted"/>
<dbReference type="InterPro" id="IPR041238">
    <property type="entry name" value="Rap1a"/>
</dbReference>
<evidence type="ECO:0000313" key="2">
    <source>
        <dbReference type="EMBL" id="QKM63514.1"/>
    </source>
</evidence>
<dbReference type="KEGG" id="pani:DCO16_10970"/>
<dbReference type="Proteomes" id="UP000500806">
    <property type="component" value="Chromosome"/>
</dbReference>
<keyword evidence="3" id="KW-1185">Reference proteome</keyword>
<protein>
    <recommendedName>
        <fullName evidence="1">Rap1a immunity protein domain-containing protein</fullName>
    </recommendedName>
</protein>
<dbReference type="Pfam" id="PF18602">
    <property type="entry name" value="Rap1a"/>
    <property type="match status" value="1"/>
</dbReference>
<gene>
    <name evidence="2" type="ORF">DCO16_10970</name>
</gene>
<evidence type="ECO:0000313" key="3">
    <source>
        <dbReference type="Proteomes" id="UP000500806"/>
    </source>
</evidence>
<name>A0A6M9PMM8_9BURK</name>
<dbReference type="AlphaFoldDB" id="A0A6M9PMM8"/>
<evidence type="ECO:0000259" key="1">
    <source>
        <dbReference type="Pfam" id="PF18602"/>
    </source>
</evidence>